<feature type="transmembrane region" description="Helical" evidence="9">
    <location>
        <begin position="402"/>
        <end position="423"/>
    </location>
</feature>
<feature type="transmembrane region" description="Helical" evidence="9">
    <location>
        <begin position="475"/>
        <end position="496"/>
    </location>
</feature>
<name>A0A8J3HYT8_9CHLR</name>
<dbReference type="PANTHER" id="PTHR34820:SF4">
    <property type="entry name" value="INNER MEMBRANE PROTEIN YEBZ"/>
    <property type="match status" value="1"/>
</dbReference>
<evidence type="ECO:0000256" key="2">
    <source>
        <dbReference type="ARBA" id="ARBA00022475"/>
    </source>
</evidence>
<keyword evidence="2" id="KW-1003">Cell membrane</keyword>
<dbReference type="InterPro" id="IPR032693">
    <property type="entry name" value="YtkA-like_dom"/>
</dbReference>
<comment type="caution">
    <text evidence="13">The sequence shown here is derived from an EMBL/GenBank/DDBJ whole genome shotgun (WGS) entry which is preliminary data.</text>
</comment>
<dbReference type="Pfam" id="PF04234">
    <property type="entry name" value="CopC"/>
    <property type="match status" value="1"/>
</dbReference>
<feature type="transmembrane region" description="Helical" evidence="9">
    <location>
        <begin position="217"/>
        <end position="240"/>
    </location>
</feature>
<dbReference type="GO" id="GO:0006825">
    <property type="term" value="P:copper ion transport"/>
    <property type="evidence" value="ECO:0007669"/>
    <property type="project" value="InterPro"/>
</dbReference>
<dbReference type="GO" id="GO:0042597">
    <property type="term" value="C:periplasmic space"/>
    <property type="evidence" value="ECO:0007669"/>
    <property type="project" value="InterPro"/>
</dbReference>
<dbReference type="EMBL" id="BNJF01000001">
    <property type="protein sequence ID" value="GHO43508.1"/>
    <property type="molecule type" value="Genomic_DNA"/>
</dbReference>
<keyword evidence="14" id="KW-1185">Reference proteome</keyword>
<keyword evidence="5" id="KW-0732">Signal</keyword>
<reference evidence="13" key="1">
    <citation type="submission" date="2020-10" db="EMBL/GenBank/DDBJ databases">
        <title>Taxonomic study of unclassified bacteria belonging to the class Ktedonobacteria.</title>
        <authorList>
            <person name="Yabe S."/>
            <person name="Wang C.M."/>
            <person name="Zheng Y."/>
            <person name="Sakai Y."/>
            <person name="Cavaletti L."/>
            <person name="Monciardini P."/>
            <person name="Donadio S."/>
        </authorList>
    </citation>
    <scope>NUCLEOTIDE SEQUENCE</scope>
    <source>
        <strain evidence="13">SOSP1-1</strain>
    </source>
</reference>
<dbReference type="GO" id="GO:0005507">
    <property type="term" value="F:copper ion binding"/>
    <property type="evidence" value="ECO:0007669"/>
    <property type="project" value="InterPro"/>
</dbReference>
<dbReference type="InterPro" id="IPR008457">
    <property type="entry name" value="Cu-R_CopD_dom"/>
</dbReference>
<feature type="transmembrane region" description="Helical" evidence="9">
    <location>
        <begin position="252"/>
        <end position="278"/>
    </location>
</feature>
<keyword evidence="6 9" id="KW-1133">Transmembrane helix</keyword>
<dbReference type="GO" id="GO:0005886">
    <property type="term" value="C:plasma membrane"/>
    <property type="evidence" value="ECO:0007669"/>
    <property type="project" value="UniProtKB-SubCell"/>
</dbReference>
<keyword evidence="4" id="KW-0479">Metal-binding</keyword>
<proteinExistence type="predicted"/>
<feature type="transmembrane region" description="Helical" evidence="9">
    <location>
        <begin position="368"/>
        <end position="390"/>
    </location>
</feature>
<evidence type="ECO:0000256" key="9">
    <source>
        <dbReference type="SAM" id="Phobius"/>
    </source>
</evidence>
<feature type="domain" description="CopC" evidence="10">
    <location>
        <begin position="43"/>
        <end position="134"/>
    </location>
</feature>
<feature type="domain" description="Copper resistance protein D" evidence="11">
    <location>
        <begin position="364"/>
        <end position="487"/>
    </location>
</feature>
<evidence type="ECO:0000256" key="7">
    <source>
        <dbReference type="ARBA" id="ARBA00023008"/>
    </source>
</evidence>
<evidence type="ECO:0000256" key="1">
    <source>
        <dbReference type="ARBA" id="ARBA00004651"/>
    </source>
</evidence>
<dbReference type="Proteomes" id="UP000612362">
    <property type="component" value="Unassembled WGS sequence"/>
</dbReference>
<dbReference type="Pfam" id="PF05425">
    <property type="entry name" value="CopD"/>
    <property type="match status" value="1"/>
</dbReference>
<keyword evidence="3 9" id="KW-0812">Transmembrane</keyword>
<keyword evidence="7" id="KW-0186">Copper</keyword>
<protein>
    <recommendedName>
        <fullName evidence="15">Copper resistance protein CopC</fullName>
    </recommendedName>
</protein>
<evidence type="ECO:0000256" key="5">
    <source>
        <dbReference type="ARBA" id="ARBA00022729"/>
    </source>
</evidence>
<organism evidence="13 14">
    <name type="scientific">Ktedonospora formicarum</name>
    <dbReference type="NCBI Taxonomy" id="2778364"/>
    <lineage>
        <taxon>Bacteria</taxon>
        <taxon>Bacillati</taxon>
        <taxon>Chloroflexota</taxon>
        <taxon>Ktedonobacteria</taxon>
        <taxon>Ktedonobacterales</taxon>
        <taxon>Ktedonobacteraceae</taxon>
        <taxon>Ktedonospora</taxon>
    </lineage>
</organism>
<evidence type="ECO:0000259" key="12">
    <source>
        <dbReference type="Pfam" id="PF13115"/>
    </source>
</evidence>
<feature type="transmembrane region" description="Helical" evidence="9">
    <location>
        <begin position="290"/>
        <end position="311"/>
    </location>
</feature>
<comment type="subcellular location">
    <subcellularLocation>
        <location evidence="1">Cell membrane</location>
        <topology evidence="1">Multi-pass membrane protein</topology>
    </subcellularLocation>
</comment>
<dbReference type="AlphaFoldDB" id="A0A8J3HYT8"/>
<accession>A0A8J3HYT8</accession>
<evidence type="ECO:0000256" key="8">
    <source>
        <dbReference type="ARBA" id="ARBA00023136"/>
    </source>
</evidence>
<dbReference type="InterPro" id="IPR014755">
    <property type="entry name" value="Cu-Rt/internalin_Ig-like"/>
</dbReference>
<dbReference type="Gene3D" id="2.60.40.1220">
    <property type="match status" value="1"/>
</dbReference>
<dbReference type="GO" id="GO:0046688">
    <property type="term" value="P:response to copper ion"/>
    <property type="evidence" value="ECO:0007669"/>
    <property type="project" value="InterPro"/>
</dbReference>
<dbReference type="Pfam" id="PF13115">
    <property type="entry name" value="YtkA"/>
    <property type="match status" value="1"/>
</dbReference>
<dbReference type="InterPro" id="IPR014756">
    <property type="entry name" value="Ig_E-set"/>
</dbReference>
<evidence type="ECO:0008006" key="15">
    <source>
        <dbReference type="Google" id="ProtNLM"/>
    </source>
</evidence>
<dbReference type="InterPro" id="IPR032694">
    <property type="entry name" value="CopC/D"/>
</dbReference>
<sequence length="617" mass="66674">MQAQRALHGSRSIYLFLALAFFLALTLTLLIPLKSRAYTIPQRSEPTANALLLTAPTAVHLWFSEDLNPALSVGTVLTGGGKRVDLESSVASSNTRELLITLQSPLSPGVYTTYWRAVGQHDGQTLTGSSTFRITSPDGTTPQTNGSGAIHNPYGTSPIAAGQLDLASVLYFLTQTLIGIGATFWVGGLLWHAFVAYQRGANEKVSEMAQQRFEQKLTTPLLTALFLANIGLLISHSLALSTENFAQLLPNAVALLTTGGFGTYWIIQQLVLIVALFLPWSATSRSGFTIWGKLAAGGILLLLFALSGHAFSSADETQWLALGAEWLHWLGTAMWVGGMLYVAWVYLPTLHMLTSGERGEALLKTLGRFSPLALTGLLLLAITGPFSASIHLNTWEQLLSAAYGRALLVKCAVLGLLLLVGAFQDLRLRPALQKDYKQKIRLSDGTSLDEEQRTNFEARNAGAYAMLETLLRWEAVLGIALLLCSALMSVYAATALPVQETTTTHTIVTGPFTGTARTSDARFNVQLNVSPARLGPNDFVVKVLDEQGKVPGEIQVSLVADMLDMQMGVTRLTLVPDGQGNYRTTGNLTMNGTWQIDILIRTADGKQHTASFRIKAS</sequence>
<evidence type="ECO:0000256" key="4">
    <source>
        <dbReference type="ARBA" id="ARBA00022723"/>
    </source>
</evidence>
<evidence type="ECO:0000313" key="13">
    <source>
        <dbReference type="EMBL" id="GHO43508.1"/>
    </source>
</evidence>
<feature type="transmembrane region" description="Helical" evidence="9">
    <location>
        <begin position="12"/>
        <end position="33"/>
    </location>
</feature>
<evidence type="ECO:0000313" key="14">
    <source>
        <dbReference type="Proteomes" id="UP000612362"/>
    </source>
</evidence>
<keyword evidence="8 9" id="KW-0472">Membrane</keyword>
<evidence type="ECO:0000256" key="3">
    <source>
        <dbReference type="ARBA" id="ARBA00022692"/>
    </source>
</evidence>
<evidence type="ECO:0000259" key="10">
    <source>
        <dbReference type="Pfam" id="PF04234"/>
    </source>
</evidence>
<feature type="transmembrane region" description="Helical" evidence="9">
    <location>
        <begin position="169"/>
        <end position="197"/>
    </location>
</feature>
<gene>
    <name evidence="13" type="ORF">KSX_16710</name>
</gene>
<dbReference type="RefSeq" id="WP_220192979.1">
    <property type="nucleotide sequence ID" value="NZ_BNJF01000001.1"/>
</dbReference>
<evidence type="ECO:0000259" key="11">
    <source>
        <dbReference type="Pfam" id="PF05425"/>
    </source>
</evidence>
<dbReference type="SUPFAM" id="SSF81296">
    <property type="entry name" value="E set domains"/>
    <property type="match status" value="1"/>
</dbReference>
<feature type="domain" description="YtkA-like" evidence="12">
    <location>
        <begin position="523"/>
        <end position="597"/>
    </location>
</feature>
<evidence type="ECO:0000256" key="6">
    <source>
        <dbReference type="ARBA" id="ARBA00022989"/>
    </source>
</evidence>
<feature type="transmembrane region" description="Helical" evidence="9">
    <location>
        <begin position="326"/>
        <end position="347"/>
    </location>
</feature>
<dbReference type="InterPro" id="IPR007348">
    <property type="entry name" value="CopC_dom"/>
</dbReference>
<dbReference type="PANTHER" id="PTHR34820">
    <property type="entry name" value="INNER MEMBRANE PROTEIN YEBZ"/>
    <property type="match status" value="1"/>
</dbReference>